<feature type="compositionally biased region" description="Polar residues" evidence="2">
    <location>
        <begin position="187"/>
        <end position="198"/>
    </location>
</feature>
<feature type="compositionally biased region" description="Polar residues" evidence="2">
    <location>
        <begin position="30"/>
        <end position="43"/>
    </location>
</feature>
<feature type="compositionally biased region" description="Polar residues" evidence="2">
    <location>
        <begin position="274"/>
        <end position="285"/>
    </location>
</feature>
<accession>A0AAW0YX48</accession>
<dbReference type="GeneID" id="92182232"/>
<dbReference type="RefSeq" id="XP_066801527.1">
    <property type="nucleotide sequence ID" value="XM_066948068.1"/>
</dbReference>
<feature type="compositionally biased region" description="Polar residues" evidence="2">
    <location>
        <begin position="938"/>
        <end position="954"/>
    </location>
</feature>
<feature type="region of interest" description="Disordered" evidence="2">
    <location>
        <begin position="987"/>
        <end position="1011"/>
    </location>
</feature>
<feature type="compositionally biased region" description="Polar residues" evidence="2">
    <location>
        <begin position="98"/>
        <end position="131"/>
    </location>
</feature>
<evidence type="ECO:0000256" key="3">
    <source>
        <dbReference type="SAM" id="Phobius"/>
    </source>
</evidence>
<feature type="region of interest" description="Disordered" evidence="2">
    <location>
        <begin position="1450"/>
        <end position="1482"/>
    </location>
</feature>
<comment type="caution">
    <text evidence="4">The sequence shown here is derived from an EMBL/GenBank/DDBJ whole genome shotgun (WGS) entry which is preliminary data.</text>
</comment>
<feature type="region of interest" description="Disordered" evidence="2">
    <location>
        <begin position="18"/>
        <end position="406"/>
    </location>
</feature>
<evidence type="ECO:0000256" key="1">
    <source>
        <dbReference type="SAM" id="Coils"/>
    </source>
</evidence>
<feature type="coiled-coil region" evidence="1">
    <location>
        <begin position="646"/>
        <end position="684"/>
    </location>
</feature>
<feature type="compositionally biased region" description="Polar residues" evidence="2">
    <location>
        <begin position="787"/>
        <end position="796"/>
    </location>
</feature>
<dbReference type="KEGG" id="kne:92182232"/>
<feature type="region of interest" description="Disordered" evidence="2">
    <location>
        <begin position="574"/>
        <end position="595"/>
    </location>
</feature>
<feature type="region of interest" description="Disordered" evidence="2">
    <location>
        <begin position="741"/>
        <end position="834"/>
    </location>
</feature>
<feature type="region of interest" description="Disordered" evidence="2">
    <location>
        <begin position="878"/>
        <end position="913"/>
    </location>
</feature>
<keyword evidence="3" id="KW-0472">Membrane</keyword>
<dbReference type="EMBL" id="JBCAWK010000009">
    <property type="protein sequence ID" value="KAK8849639.1"/>
    <property type="molecule type" value="Genomic_DNA"/>
</dbReference>
<reference evidence="4 5" key="1">
    <citation type="journal article" date="2024" name="bioRxiv">
        <title>Comparative genomics of Cryptococcus and Kwoniella reveals pathogenesis evolution and contrasting karyotype dynamics via intercentromeric recombination or chromosome fusion.</title>
        <authorList>
            <person name="Coelho M.A."/>
            <person name="David-Palma M."/>
            <person name="Shea T."/>
            <person name="Bowers K."/>
            <person name="McGinley-Smith S."/>
            <person name="Mohammad A.W."/>
            <person name="Gnirke A."/>
            <person name="Yurkov A.M."/>
            <person name="Nowrousian M."/>
            <person name="Sun S."/>
            <person name="Cuomo C.A."/>
            <person name="Heitman J."/>
        </authorList>
    </citation>
    <scope>NUCLEOTIDE SEQUENCE [LARGE SCALE GENOMIC DNA]</scope>
    <source>
        <strain evidence="4 5">CBS 13917</strain>
    </source>
</reference>
<keyword evidence="3" id="KW-0812">Transmembrane</keyword>
<feature type="compositionally biased region" description="Low complexity" evidence="2">
    <location>
        <begin position="329"/>
        <end position="340"/>
    </location>
</feature>
<evidence type="ECO:0000256" key="2">
    <source>
        <dbReference type="SAM" id="MobiDB-lite"/>
    </source>
</evidence>
<feature type="compositionally biased region" description="Basic and acidic residues" evidence="2">
    <location>
        <begin position="741"/>
        <end position="757"/>
    </location>
</feature>
<feature type="compositionally biased region" description="Polar residues" evidence="2">
    <location>
        <begin position="758"/>
        <end position="775"/>
    </location>
</feature>
<name>A0AAW0YX48_9TREE</name>
<organism evidence="4 5">
    <name type="scientific">Kwoniella newhampshirensis</name>
    <dbReference type="NCBI Taxonomy" id="1651941"/>
    <lineage>
        <taxon>Eukaryota</taxon>
        <taxon>Fungi</taxon>
        <taxon>Dikarya</taxon>
        <taxon>Basidiomycota</taxon>
        <taxon>Agaricomycotina</taxon>
        <taxon>Tremellomycetes</taxon>
        <taxon>Tremellales</taxon>
        <taxon>Cryptococcaceae</taxon>
        <taxon>Kwoniella</taxon>
    </lineage>
</organism>
<feature type="compositionally biased region" description="Polar residues" evidence="2">
    <location>
        <begin position="805"/>
        <end position="816"/>
    </location>
</feature>
<feature type="transmembrane region" description="Helical" evidence="3">
    <location>
        <begin position="1529"/>
        <end position="1548"/>
    </location>
</feature>
<evidence type="ECO:0000313" key="4">
    <source>
        <dbReference type="EMBL" id="KAK8849639.1"/>
    </source>
</evidence>
<feature type="compositionally biased region" description="Polar residues" evidence="2">
    <location>
        <begin position="140"/>
        <end position="150"/>
    </location>
</feature>
<gene>
    <name evidence="4" type="ORF">IAR55_004974</name>
</gene>
<feature type="compositionally biased region" description="Polar residues" evidence="2">
    <location>
        <begin position="312"/>
        <end position="324"/>
    </location>
</feature>
<keyword evidence="1" id="KW-0175">Coiled coil</keyword>
<keyword evidence="3" id="KW-1133">Transmembrane helix</keyword>
<proteinExistence type="predicted"/>
<protein>
    <submittedName>
        <fullName evidence="4">Uncharacterized protein</fullName>
    </submittedName>
</protein>
<feature type="compositionally biased region" description="Polar residues" evidence="2">
    <location>
        <begin position="507"/>
        <end position="521"/>
    </location>
</feature>
<dbReference type="Proteomes" id="UP001388673">
    <property type="component" value="Unassembled WGS sequence"/>
</dbReference>
<feature type="compositionally biased region" description="Acidic residues" evidence="2">
    <location>
        <begin position="1472"/>
        <end position="1482"/>
    </location>
</feature>
<feature type="region of interest" description="Disordered" evidence="2">
    <location>
        <begin position="926"/>
        <end position="970"/>
    </location>
</feature>
<feature type="compositionally biased region" description="Low complexity" evidence="2">
    <location>
        <begin position="1263"/>
        <end position="1281"/>
    </location>
</feature>
<sequence>MHVRICDLIRKAGLVRGTRISGRRKEGGRHTSNPETTSSTVANNGLGLPFHDPADANGNGSMNKPRYNRERTASSSSLMSSSHPDSPSHQSTVRFDDNQSQNTPSIHSTRPPQNGHSYQPTHPSILHNSTVPPAPKTAPLLSSSSRSNPGLKQLPTTPPLNGAAGPSRPSISRNQSSRDRGRWSELPPTSRTHRSGSLLTHGKRASRVTGGYESSSDEEGSNDGSTKRRDEEGTPGTDTYSFSGAARSPLLENRAAVAGPSRPRAKSLMLPLEGQSSDRSSGSLQTRRRRGESQTLQIRTSKDLLRQAPSRMASQKSIRNSSNPAAHLSTSRSDSFFTTTHGPAAPSRMPSTRSHAMETAVTGPSRSASARIKDLDRANGRRDRTSSPEASRKGKAKEKDSTKRTDNLAASLGLGIGGIKEMALSPDQIHDLLNDSDLAYALRIMNNNQLSTPRPPLFLDDSPYFSPPNTRPTSPSPEATPHFSPYLVSAPPALTGSEAHGRQRTVSMSSSIGPPMQSTWGASPRHRSSFDTSSEAYAHGRARAASRVSMSPNDFGGHVPFTHHVPIAQVEEEVSDNATQSLPDEAPSTPASETEPVIAKPAETLQTKKGVKEKKGRLSQLFHLGKRKGAETVISEPQPKDGYMEHRAETQKSEEYAKAKAQLEREAEMRRLEQERRADELAQERRFKALTQVAAHPAAERMAYRAGSHLRAYYQHVYDGIDNPPRLNPLAILRWRTKTDDQNEARRRWEAQHDRADVSSTRSEQSMPQHSSPQAKGSHWGGMIHSSPMSVESSSGFKDRRKSVESNPSFSRASTQKSHELSPRKKKAGLDGFRSNRGWEYSVDDIASYKACNGVVNYFIPPRKEPLDIEVMAKVGDVQHGSRAGQTRRDDGSSMAGSRSSKKGMQESRMRVQTASNLSLLDAERSGLNGDESVAPLSRTTSVETGGKSISGTWDQRLRHRSHQSLSAMGQTSLTHALKQPFEKLSNAAKKQRTMPHLDGNDRDAESAADDSLVRNDVISTPSHQMANSYPMTNKTSRTTIGSHHSRQQFFRRHDGHGPESVTDDEGGRDFHLKRLFLKGQRAFAAEEARSVKRSDTDLARHKGDEREAELFALESALAREAAFRESQAEATRKTQLEVEARERITRLENEIYEDRVERFGIARRKLDRVTSNIEVVDESIQLYVAQLDFLGDEAKIGADVEIDLSAVDPLRVRYASRRKSIVDAGPDLAGERRDTLPPLRHFSIHDSGSDRSFRRPIARIASNAARRTRSQSQSQSPAAANRRRMSVSDLQPPLDPQFSLHMRHRPRRTYLDLNGTSRVDPMKQAELIIAYAKGRQQDMVKERVKMGKELEKMILGIEGMIKQKEAVRHWARDALEKNTARREYLDQLLRQERSSMSVNLAEWRDPLLNHTVKTLALGVRSAFWVYYQAKAELGLYLAPFKPSTYCNRRRKSTKAKNQNMNGTPDGKIEEESSEEGDQVADGDLAENYVPRDFLVELQDSSMGRIKTKSQSQAIAAARPTWGERKRRIPVLGLVSLGVLGIAIYALYNGGLQSGPIVV</sequence>
<feature type="compositionally biased region" description="Basic and acidic residues" evidence="2">
    <location>
        <begin position="371"/>
        <end position="406"/>
    </location>
</feature>
<feature type="region of interest" description="Disordered" evidence="2">
    <location>
        <begin position="1263"/>
        <end position="1300"/>
    </location>
</feature>
<evidence type="ECO:0000313" key="5">
    <source>
        <dbReference type="Proteomes" id="UP001388673"/>
    </source>
</evidence>
<keyword evidence="5" id="KW-1185">Reference proteome</keyword>
<feature type="region of interest" description="Disordered" evidence="2">
    <location>
        <begin position="507"/>
        <end position="530"/>
    </location>
</feature>
<feature type="compositionally biased region" description="Low complexity" evidence="2">
    <location>
        <begin position="74"/>
        <end position="91"/>
    </location>
</feature>